<evidence type="ECO:0000256" key="3">
    <source>
        <dbReference type="ARBA" id="ARBA00023002"/>
    </source>
</evidence>
<proteinExistence type="predicted"/>
<dbReference type="Proteomes" id="UP000799776">
    <property type="component" value="Unassembled WGS sequence"/>
</dbReference>
<dbReference type="InterPro" id="IPR036188">
    <property type="entry name" value="FAD/NAD-bd_sf"/>
</dbReference>
<dbReference type="SUPFAM" id="SSF51905">
    <property type="entry name" value="FAD/NAD(P)-binding domain"/>
    <property type="match status" value="1"/>
</dbReference>
<evidence type="ECO:0000313" key="6">
    <source>
        <dbReference type="Proteomes" id="UP000799776"/>
    </source>
</evidence>
<dbReference type="GO" id="GO:0016709">
    <property type="term" value="F:oxidoreductase activity, acting on paired donors, with incorporation or reduction of molecular oxygen, NAD(P)H as one donor, and incorporation of one atom of oxygen"/>
    <property type="evidence" value="ECO:0007669"/>
    <property type="project" value="UniProtKB-ARBA"/>
</dbReference>
<dbReference type="AlphaFoldDB" id="A0A9P4HY39"/>
<dbReference type="Gene3D" id="3.50.50.60">
    <property type="entry name" value="FAD/NAD(P)-binding domain"/>
    <property type="match status" value="1"/>
</dbReference>
<gene>
    <name evidence="5" type="ORF">K490DRAFT_41286</name>
</gene>
<sequence>MPVEITETELLIVGAGPAGASLACFLASHGLTGIMITSAPFTAPEPRAHLTNMASTECLRDIGLEEECIRAATPSKYFTHVRWCNSMAGEEYARMYAWGNDPARQGDYDAASPCPMLDLPQDRLEPILVRWACQHGFHVRFDTKFLSMVQEVDGYVVSTVKDRVTGSTYQIRSKYLFGADGGRSKVIEELGIPLIKKQGGGIATNVMVKADLTHLMEQRAGNLHWVLQPEIDAPAWSAAGVARMVRPWKEWLFVFMPALDSEPFSGDKELLTTRCKQLIGDPNVEIEIGGYSTWYVNDIVAEYYSKGNVHCLGDAVHRHPPTNGLGSNTCIQDAYNLAWKVAFVMKGLASPSLLDSYSAERQLVGEQVVAKANAAFQDHMKVISLLGTRESTKEERVEAVNELGAATPQGVEKRARFKSAMEQTRHEFQALGTEMNRRYVSGAVYLRDEGPRPESAGDKVLDLEISTYPGSRVPHAWLNTTVPGKQISTMDLVGHGRFCLLTGIGGGAWKEAAAAAGRELGLEMKSYSIGWRQDYEDVYLDWARRREIGEDGCLLVRPDRIVAWRSMGMIDCRETKLVEVLRSILSR</sequence>
<evidence type="ECO:0000256" key="2">
    <source>
        <dbReference type="ARBA" id="ARBA00022827"/>
    </source>
</evidence>
<keyword evidence="1" id="KW-0285">Flavoprotein</keyword>
<feature type="domain" description="FAD-binding" evidence="4">
    <location>
        <begin position="7"/>
        <end position="371"/>
    </location>
</feature>
<comment type="caution">
    <text evidence="5">The sequence shown here is derived from an EMBL/GenBank/DDBJ whole genome shotgun (WGS) entry which is preliminary data.</text>
</comment>
<accession>A0A9P4HY39</accession>
<dbReference type="Pfam" id="PF01494">
    <property type="entry name" value="FAD_binding_3"/>
    <property type="match status" value="1"/>
</dbReference>
<dbReference type="PANTHER" id="PTHR43004:SF8">
    <property type="entry name" value="FAD-BINDING DOMAIN-CONTAINING PROTEIN-RELATED"/>
    <property type="match status" value="1"/>
</dbReference>
<dbReference type="PANTHER" id="PTHR43004">
    <property type="entry name" value="TRK SYSTEM POTASSIUM UPTAKE PROTEIN"/>
    <property type="match status" value="1"/>
</dbReference>
<dbReference type="InterPro" id="IPR002938">
    <property type="entry name" value="FAD-bd"/>
</dbReference>
<protein>
    <recommendedName>
        <fullName evidence="4">FAD-binding domain-containing protein</fullName>
    </recommendedName>
</protein>
<dbReference type="Gene3D" id="3.40.30.120">
    <property type="match status" value="1"/>
</dbReference>
<reference evidence="5" key="1">
    <citation type="journal article" date="2020" name="Stud. Mycol.">
        <title>101 Dothideomycetes genomes: a test case for predicting lifestyles and emergence of pathogens.</title>
        <authorList>
            <person name="Haridas S."/>
            <person name="Albert R."/>
            <person name="Binder M."/>
            <person name="Bloem J."/>
            <person name="Labutti K."/>
            <person name="Salamov A."/>
            <person name="Andreopoulos B."/>
            <person name="Baker S."/>
            <person name="Barry K."/>
            <person name="Bills G."/>
            <person name="Bluhm B."/>
            <person name="Cannon C."/>
            <person name="Castanera R."/>
            <person name="Culley D."/>
            <person name="Daum C."/>
            <person name="Ezra D."/>
            <person name="Gonzalez J."/>
            <person name="Henrissat B."/>
            <person name="Kuo A."/>
            <person name="Liang C."/>
            <person name="Lipzen A."/>
            <person name="Lutzoni F."/>
            <person name="Magnuson J."/>
            <person name="Mondo S."/>
            <person name="Nolan M."/>
            <person name="Ohm R."/>
            <person name="Pangilinan J."/>
            <person name="Park H.-J."/>
            <person name="Ramirez L."/>
            <person name="Alfaro M."/>
            <person name="Sun H."/>
            <person name="Tritt A."/>
            <person name="Yoshinaga Y."/>
            <person name="Zwiers L.-H."/>
            <person name="Turgeon B."/>
            <person name="Goodwin S."/>
            <person name="Spatafora J."/>
            <person name="Crous P."/>
            <person name="Grigoriev I."/>
        </authorList>
    </citation>
    <scope>NUCLEOTIDE SEQUENCE</scope>
    <source>
        <strain evidence="5">CBS 121410</strain>
    </source>
</reference>
<evidence type="ECO:0000259" key="4">
    <source>
        <dbReference type="Pfam" id="PF01494"/>
    </source>
</evidence>
<dbReference type="Pfam" id="PF21274">
    <property type="entry name" value="Rng_hyd_C"/>
    <property type="match status" value="1"/>
</dbReference>
<keyword evidence="3" id="KW-0560">Oxidoreductase</keyword>
<dbReference type="GO" id="GO:0071949">
    <property type="term" value="F:FAD binding"/>
    <property type="evidence" value="ECO:0007669"/>
    <property type="project" value="InterPro"/>
</dbReference>
<keyword evidence="6" id="KW-1185">Reference proteome</keyword>
<dbReference type="EMBL" id="ML978719">
    <property type="protein sequence ID" value="KAF2087696.1"/>
    <property type="molecule type" value="Genomic_DNA"/>
</dbReference>
<keyword evidence="2" id="KW-0274">FAD</keyword>
<dbReference type="Gene3D" id="3.30.9.10">
    <property type="entry name" value="D-Amino Acid Oxidase, subunit A, domain 2"/>
    <property type="match status" value="1"/>
</dbReference>
<name>A0A9P4HY39_9PEZI</name>
<evidence type="ECO:0000313" key="5">
    <source>
        <dbReference type="EMBL" id="KAF2087696.1"/>
    </source>
</evidence>
<evidence type="ECO:0000256" key="1">
    <source>
        <dbReference type="ARBA" id="ARBA00022630"/>
    </source>
</evidence>
<dbReference type="OrthoDB" id="2690153at2759"/>
<dbReference type="InterPro" id="IPR050641">
    <property type="entry name" value="RIFMO-like"/>
</dbReference>
<organism evidence="5 6">
    <name type="scientific">Saccharata proteae CBS 121410</name>
    <dbReference type="NCBI Taxonomy" id="1314787"/>
    <lineage>
        <taxon>Eukaryota</taxon>
        <taxon>Fungi</taxon>
        <taxon>Dikarya</taxon>
        <taxon>Ascomycota</taxon>
        <taxon>Pezizomycotina</taxon>
        <taxon>Dothideomycetes</taxon>
        <taxon>Dothideomycetes incertae sedis</taxon>
        <taxon>Botryosphaeriales</taxon>
        <taxon>Saccharataceae</taxon>
        <taxon>Saccharata</taxon>
    </lineage>
</organism>
<dbReference type="PRINTS" id="PR00420">
    <property type="entry name" value="RNGMNOXGNASE"/>
</dbReference>